<evidence type="ECO:0000256" key="1">
    <source>
        <dbReference type="PROSITE-ProRule" id="PRU00042"/>
    </source>
</evidence>
<evidence type="ECO:0000259" key="5">
    <source>
        <dbReference type="PROSITE" id="PS50879"/>
    </source>
</evidence>
<keyword evidence="2" id="KW-0175">Coiled coil</keyword>
<dbReference type="InterPro" id="IPR013087">
    <property type="entry name" value="Znf_C2H2_type"/>
</dbReference>
<feature type="domain" description="RNase H type-1" evidence="5">
    <location>
        <begin position="1800"/>
        <end position="1954"/>
    </location>
</feature>
<evidence type="ECO:0000313" key="7">
    <source>
        <dbReference type="Proteomes" id="UP000186817"/>
    </source>
</evidence>
<dbReference type="EMBL" id="LSRX01000036">
    <property type="protein sequence ID" value="OLQ12924.1"/>
    <property type="molecule type" value="Genomic_DNA"/>
</dbReference>
<dbReference type="InterPro" id="IPR036691">
    <property type="entry name" value="Endo/exonu/phosph_ase_sf"/>
</dbReference>
<dbReference type="SUPFAM" id="SSF56219">
    <property type="entry name" value="DNase I-like"/>
    <property type="match status" value="1"/>
</dbReference>
<accession>A0A1Q9EZL6</accession>
<feature type="region of interest" description="Disordered" evidence="3">
    <location>
        <begin position="1633"/>
        <end position="1652"/>
    </location>
</feature>
<organism evidence="6 7">
    <name type="scientific">Symbiodinium microadriaticum</name>
    <name type="common">Dinoflagellate</name>
    <name type="synonym">Zooxanthella microadriatica</name>
    <dbReference type="NCBI Taxonomy" id="2951"/>
    <lineage>
        <taxon>Eukaryota</taxon>
        <taxon>Sar</taxon>
        <taxon>Alveolata</taxon>
        <taxon>Dinophyceae</taxon>
        <taxon>Suessiales</taxon>
        <taxon>Symbiodiniaceae</taxon>
        <taxon>Symbiodinium</taxon>
    </lineage>
</organism>
<feature type="compositionally biased region" description="Polar residues" evidence="3">
    <location>
        <begin position="39"/>
        <end position="50"/>
    </location>
</feature>
<feature type="region of interest" description="Disordered" evidence="3">
    <location>
        <begin position="301"/>
        <end position="359"/>
    </location>
</feature>
<dbReference type="GO" id="GO:0004523">
    <property type="term" value="F:RNA-DNA hybrid ribonuclease activity"/>
    <property type="evidence" value="ECO:0007669"/>
    <property type="project" value="InterPro"/>
</dbReference>
<keyword evidence="1" id="KW-0479">Metal-binding</keyword>
<protein>
    <recommendedName>
        <fullName evidence="8">RNase H type-1 domain-containing protein</fullName>
    </recommendedName>
</protein>
<feature type="region of interest" description="Disordered" evidence="3">
    <location>
        <begin position="39"/>
        <end position="131"/>
    </location>
</feature>
<dbReference type="GO" id="GO:0008270">
    <property type="term" value="F:zinc ion binding"/>
    <property type="evidence" value="ECO:0007669"/>
    <property type="project" value="UniProtKB-KW"/>
</dbReference>
<dbReference type="Gene3D" id="3.60.10.10">
    <property type="entry name" value="Endonuclease/exonuclease/phosphatase"/>
    <property type="match status" value="1"/>
</dbReference>
<dbReference type="InterPro" id="IPR002156">
    <property type="entry name" value="RNaseH_domain"/>
</dbReference>
<dbReference type="PANTHER" id="PTHR19446">
    <property type="entry name" value="REVERSE TRANSCRIPTASES"/>
    <property type="match status" value="1"/>
</dbReference>
<dbReference type="PROSITE" id="PS50879">
    <property type="entry name" value="RNASE_H_1"/>
    <property type="match status" value="1"/>
</dbReference>
<comment type="caution">
    <text evidence="6">The sequence shown here is derived from an EMBL/GenBank/DDBJ whole genome shotgun (WGS) entry which is preliminary data.</text>
</comment>
<keyword evidence="7" id="KW-1185">Reference proteome</keyword>
<dbReference type="InterPro" id="IPR036397">
    <property type="entry name" value="RNaseH_sf"/>
</dbReference>
<feature type="coiled-coil region" evidence="2">
    <location>
        <begin position="263"/>
        <end position="293"/>
    </location>
</feature>
<sequence length="3359" mass="366188">MAQSWKCTRCKQMCRSSATFCSGCGSHWQQVAESSTYAWSGSSQDWQGGRQQERWQSPRRPARPWSARAPKSPRRQKKGDGKGTGKGAEQGGKGKAKQPPLTVPTIEAMPAAPPAPNIAAPKKPAGELSSTVSQERQQLEALMSTLATVQDLPAAAQEMVSEFQRTSSKNTAKDLHKAVAEQARARQELVRLRGNRTAYLQAWQQYVAQVMELLDSQIQAQASILESFSQHELEWIQQEGQATQTLARLAQLDGNSEPPEADMEDSEELVTEAIEAEQRLRREQEEHQRKSLQMLDALKAVKQQAEDQVRQDRDGSRTPRRRATEGEGATGDAKPEGSAATPFKLGLPPQSVDTKEKAKPPFPKADFAGPCTCLWSAIALQFEVSCSSVLSEDSLRHWPVWGDRRVGKAIPSSIHNPAADFDFACAGVFADIRGEADVLFSCGAHSLTVPLDPPAMGSQVLTATRVRDEPACCLGQLPPPGEDVQGHLRAVQLGRHVQQTPRVQFHLGEFFGEGPQRHRQVRFLDVVVEACFDVGQPAYKIAEQVSLEVPIKDAGPALLPSHPVRESKVGSMSSLAPQPCLQPIHTQSQHVPPAGVSTAQSSEYKVGSTSSLAHLPLLASNLSEVKTGRSTVARLFNEGQNEDAEATVFTVFDHVRHVTLERCARDSSLHDVVALAITDAPFQVRAVQILIDALPSLPALQIILAEVGRPLDELPIPWDLRLIGEPIKTVRHRSLQESTDALLDVQQLLRSPRNLRAEVAAGSLIVQDALGDLRATLPRGLEDVQFYRVRQPVVTGQVGTAEPEPTTTTTSMMIDADLITRPVRRPRYLEGVEVIPRQILTAPAAHVPASTLGLFPHFRREASGSTPYHLLLRGFHPLRRIGQSRWTLMDFCDHAAMDINGTARCVQLMTTNIPGLLQPQIVVTDAADDVLSVLVPVDMRAAPGGEVVPIMLQPGMGFADIVTAIDTELPGCREGFEGLGGAGSLHFVDSQGLLVETLPDNPQSLQWLELRRAAAPFRALPTTTITSTQLLEEGSDACWAVLQCPEYAPRSLPSPGQLPDEDPPSLLRLEQGSVTAAKPSPLEWSFQPPTLLSFGDARVSLKSWGASEPETSHLFTVFDTARHCTVLTSDGAVSVMDFAHRAAASAPQRVRSIHVLTAPVAGLPLPQLVLTYITDGAAALAVPWDGRSVGLPIRTVAHHSEESLWQATQSYQLTQPSAPHFAAQVRNGALVILDVAGVVDAYLPPDLTEVQFLRVEPIFGSAGPAGTDLYGGREAGLFQGYGFPGLAPSVSSTTTTTQPTTFRLRLFYRSFATWRDVQKPCVQLDLYVEAMLNELISSGCIPPGPVSITLAKAHPPPADFLQEVLFVVMPFENFPSVQAIFDSRHHGGHVSADAVPEGLSADQAVTADWRQRGFFSLVNGAPEQLVDRPVDHGDYLQVGHATVTVPHTATSEVMDQLHNLEAYGWPIEARTRSDDGRFVARIRERRRRLRVWLPTEALCTILGPSHGPVRFRLEYESVPSVAELRQELSRISDYNSMRLSIAHTVQRVPGAALFVSIAPASDARTILLPKSAVRSCTHYIVLMVQPRADNLGWLPIEPTCRIVFPSGRWQHGHILDLIALPASMGRIVPQHIRPPVPSHSRPTLSPSGRVVPRSGTSLIQIQHKTAEKDRLTRRCQKAALAWGVPSTEPCTQGLPNSVRLQLEQQDPPRGPMLNIPTPLGRRNVPHAKPRVISLAEAVPSSCSDSIPDTHLRLGVSGDAFGDIFDGFALDRLCRIPPDPACLPEHVRQFLAPLPAFSGNTCEVLQIYVDGSYFPASREHEAKAGWAVCVLALKQGIWHFAGYLAASASIAGGDTTLGAPVRSSFEVELSAVLHALAIAVKTQVPTLIGYDNSSAGAIAFGTAGESDTSHMGQACLELQHFLRLCGVPPAGVHIRSHQNHPANDLADALARGAAELPTLPGPSTALKEAQCSGVLPWLWAACNLHPSLPPVANDGILKATPAPAQGASLSDVLPTRPDPQGSAKLNFSVITYNCLSLQGIEQLESLDWQLWQTGAAIVALQETRTSPGRRTESNHFYILASDSTDGQLGCQIWLRKDGVMGQDSLGGLTWDPSLFSILYSRPRILLVSMRVGSLRLAVVSAHALTSHASKSDIDTWWEELSGVMRRVPYGFTPLLCIDANAHFGSSVAPPDAHSAANHNAICMARLLADHQLTASATCRPDGTPVVTWIGPCNARRCLDYVAAPTALASGLCTRGQLERFSGKVEHDHLPLRVSLCWSLNSSRNKKGAKIDTKQMLTEQGRHKVKQIFDDVPKIDWETDVDTHLSTINAHLTREIAKAFPAGPAAPRSYVLQPATWNLVQDRRDLQRSLHRHKQTQRLFLLRTLWEAFQGRDCAGSKDTFRFSLQVEALYARQLRDVKKRLQDCKRKDVAEAARKATVEALHRGPEGLYRHVRQILKCGRRYRAPAIQPAIQLADGGFAQDAHLHLGQHFARAERAVLTEAAEIRSTPMGPPQSPLQAHQSLSVASLAQGFGSLATGKATGPSGLPMELYKADPIGAASVHQPLLLKAQIQGVVPALWRGGHNAPIPKPGKPIQSADAWRAILLCESSLKGVCRAIRGPLLAGLDKVRSSAQGGSRPGAPLQVPMAFAQGHLRALHRDKSSGGILFVDGKTAFYSTLRQGLLGEEGSFDPAFLNGLADAVFEEVGEKLAFLSQTLGPGILAATDVPECVRRVVIATLRDTWFSVGVQEKSIFETRSGTSPGSPNADIQFQLVLAKVMHRVEVVLQELCEEVQTSHHARTPHNTTTVPPPSWMDDLAVPLRASNGPKLLEAASIVLRELWQEMKAMGLDINFSQGKTELLPVILGKGSRQARRDLLCESAAQHVVQLTPGQKVTLHITNKYVHLGALLDSTCDDAAAMRYRASLMREMLGPMKKLCRNQHLPEPLKRHLLCSMPLARLRHGSGFWRTTQRLSQQLYRRIYAEAPRRLLRPITGLSTQGLTDDDVYTVLQIASADEARHADQVRQIGWLFAEPDQRLHDLWMADPAWCSEAQGALTAVVGWQGVDAEQAWALVREQPRIAATWARRYLMRCVRARASEAAVKRPQFLALQRLRESGYIFCKKPTQPPSALGFACDLCSLAFSTAAARASHCRKVHAIVAPSSEAALGTACQVCRVQFWTTARLKQHMRQSTRCRTVALAADLQAESIDSTLGEAKAWLPATKLIGPQPWWACLAPEPEAPPPQPQVLPLRHAIHKLVAHSADLERFRGALRSAIVQGELVGVTTEDLPLNALAIPKGQRDLLHLCLRIANFESVRSTTVFHEGTWIGYVHDERVCIGPSAADASSLSELARDLPEEWACCWS</sequence>
<gene>
    <name evidence="6" type="ORF">AK812_SmicGene3146</name>
</gene>
<dbReference type="Proteomes" id="UP000186817">
    <property type="component" value="Unassembled WGS sequence"/>
</dbReference>
<dbReference type="GO" id="GO:0003676">
    <property type="term" value="F:nucleic acid binding"/>
    <property type="evidence" value="ECO:0007669"/>
    <property type="project" value="InterPro"/>
</dbReference>
<dbReference type="OrthoDB" id="414666at2759"/>
<evidence type="ECO:0000259" key="4">
    <source>
        <dbReference type="PROSITE" id="PS50157"/>
    </source>
</evidence>
<evidence type="ECO:0000313" key="6">
    <source>
        <dbReference type="EMBL" id="OLQ12924.1"/>
    </source>
</evidence>
<keyword evidence="1" id="KW-0863">Zinc-finger</keyword>
<feature type="compositionally biased region" description="Basic and acidic residues" evidence="3">
    <location>
        <begin position="304"/>
        <end position="325"/>
    </location>
</feature>
<dbReference type="Gene3D" id="3.30.420.10">
    <property type="entry name" value="Ribonuclease H-like superfamily/Ribonuclease H"/>
    <property type="match status" value="1"/>
</dbReference>
<keyword evidence="1" id="KW-0862">Zinc</keyword>
<evidence type="ECO:0000256" key="2">
    <source>
        <dbReference type="SAM" id="Coils"/>
    </source>
</evidence>
<feature type="compositionally biased region" description="Gly residues" evidence="3">
    <location>
        <begin position="84"/>
        <end position="93"/>
    </location>
</feature>
<evidence type="ECO:0000256" key="3">
    <source>
        <dbReference type="SAM" id="MobiDB-lite"/>
    </source>
</evidence>
<dbReference type="SUPFAM" id="SSF53098">
    <property type="entry name" value="Ribonuclease H-like"/>
    <property type="match status" value="1"/>
</dbReference>
<name>A0A1Q9EZL6_SYMMI</name>
<reference evidence="6 7" key="1">
    <citation type="submission" date="2016-02" db="EMBL/GenBank/DDBJ databases">
        <title>Genome analysis of coral dinoflagellate symbionts highlights evolutionary adaptations to a symbiotic lifestyle.</title>
        <authorList>
            <person name="Aranda M."/>
            <person name="Li Y."/>
            <person name="Liew Y.J."/>
            <person name="Baumgarten S."/>
            <person name="Simakov O."/>
            <person name="Wilson M."/>
            <person name="Piel J."/>
            <person name="Ashoor H."/>
            <person name="Bougouffa S."/>
            <person name="Bajic V.B."/>
            <person name="Ryu T."/>
            <person name="Ravasi T."/>
            <person name="Bayer T."/>
            <person name="Micklem G."/>
            <person name="Kim H."/>
            <person name="Bhak J."/>
            <person name="Lajeunesse T.C."/>
            <person name="Voolstra C.R."/>
        </authorList>
    </citation>
    <scope>NUCLEOTIDE SEQUENCE [LARGE SCALE GENOMIC DNA]</scope>
    <source>
        <strain evidence="6 7">CCMP2467</strain>
    </source>
</reference>
<evidence type="ECO:0008006" key="8">
    <source>
        <dbReference type="Google" id="ProtNLM"/>
    </source>
</evidence>
<dbReference type="PROSITE" id="PS00028">
    <property type="entry name" value="ZINC_FINGER_C2H2_1"/>
    <property type="match status" value="1"/>
</dbReference>
<dbReference type="PROSITE" id="PS50157">
    <property type="entry name" value="ZINC_FINGER_C2H2_2"/>
    <property type="match status" value="1"/>
</dbReference>
<proteinExistence type="predicted"/>
<dbReference type="InterPro" id="IPR012337">
    <property type="entry name" value="RNaseH-like_sf"/>
</dbReference>
<feature type="domain" description="C2H2-type" evidence="4">
    <location>
        <begin position="3129"/>
        <end position="3157"/>
    </location>
</feature>